<reference evidence="5 6" key="1">
    <citation type="submission" date="2019-05" db="EMBL/GenBank/DDBJ databases">
        <title>We sequenced the genome of Paenibacillus hemerocallicola KCTC 33185 for further insight into its adaptation and study the phylogeny of Paenibacillus.</title>
        <authorList>
            <person name="Narsing Rao M.P."/>
        </authorList>
    </citation>
    <scope>NUCLEOTIDE SEQUENCE [LARGE SCALE GENOMIC DNA]</scope>
    <source>
        <strain evidence="5 6">KCTC 33185</strain>
    </source>
</reference>
<dbReference type="SMART" id="SM00345">
    <property type="entry name" value="HTH_GNTR"/>
    <property type="match status" value="1"/>
</dbReference>
<dbReference type="Pfam" id="PF00392">
    <property type="entry name" value="GntR"/>
    <property type="match status" value="1"/>
</dbReference>
<dbReference type="InterPro" id="IPR036390">
    <property type="entry name" value="WH_DNA-bd_sf"/>
</dbReference>
<protein>
    <submittedName>
        <fullName evidence="5">FadR family transcriptional regulator</fullName>
    </submittedName>
</protein>
<dbReference type="CDD" id="cd07377">
    <property type="entry name" value="WHTH_GntR"/>
    <property type="match status" value="1"/>
</dbReference>
<dbReference type="GO" id="GO:0003677">
    <property type="term" value="F:DNA binding"/>
    <property type="evidence" value="ECO:0007669"/>
    <property type="project" value="UniProtKB-KW"/>
</dbReference>
<keyword evidence="1" id="KW-0805">Transcription regulation</keyword>
<dbReference type="Gene3D" id="1.20.120.530">
    <property type="entry name" value="GntR ligand-binding domain-like"/>
    <property type="match status" value="1"/>
</dbReference>
<evidence type="ECO:0000313" key="5">
    <source>
        <dbReference type="EMBL" id="TNJ62987.1"/>
    </source>
</evidence>
<evidence type="ECO:0000259" key="4">
    <source>
        <dbReference type="PROSITE" id="PS50949"/>
    </source>
</evidence>
<dbReference type="PANTHER" id="PTHR43537">
    <property type="entry name" value="TRANSCRIPTIONAL REGULATOR, GNTR FAMILY"/>
    <property type="match status" value="1"/>
</dbReference>
<sequence length="224" mass="24755">MKPIEKAERYTLSKLVVQNLKQYMIQHNMTPGEKLPAERELSQIMNVSRAILREALRSLESSGILEIRHGEGAFISANSLSPLLEQLSFAASMSGTDGGELLEIRYMLEAAAIDEVIRRDGAFPLEELERFRSAAAAAKPGDLQAQASEADAQFHLAVVRSLRNDSLTSLAELFIRQAAAKRQDHSDTARVANDHEHYMLALGAADAESAKRVLREHLGFKPAY</sequence>
<dbReference type="RefSeq" id="WP_139605544.1">
    <property type="nucleotide sequence ID" value="NZ_VDCQ01000050.1"/>
</dbReference>
<gene>
    <name evidence="5" type="ORF">FE784_27930</name>
</gene>
<dbReference type="PRINTS" id="PR00035">
    <property type="entry name" value="HTHGNTR"/>
</dbReference>
<organism evidence="5 6">
    <name type="scientific">Paenibacillus hemerocallicola</name>
    <dbReference type="NCBI Taxonomy" id="1172614"/>
    <lineage>
        <taxon>Bacteria</taxon>
        <taxon>Bacillati</taxon>
        <taxon>Bacillota</taxon>
        <taxon>Bacilli</taxon>
        <taxon>Bacillales</taxon>
        <taxon>Paenibacillaceae</taxon>
        <taxon>Paenibacillus</taxon>
    </lineage>
</organism>
<keyword evidence="2" id="KW-0238">DNA-binding</keyword>
<name>A0A5C4T3W9_9BACL</name>
<dbReference type="EMBL" id="VDCQ01000050">
    <property type="protein sequence ID" value="TNJ62987.1"/>
    <property type="molecule type" value="Genomic_DNA"/>
</dbReference>
<evidence type="ECO:0000256" key="1">
    <source>
        <dbReference type="ARBA" id="ARBA00023015"/>
    </source>
</evidence>
<keyword evidence="6" id="KW-1185">Reference proteome</keyword>
<dbReference type="InterPro" id="IPR011711">
    <property type="entry name" value="GntR_C"/>
</dbReference>
<dbReference type="PROSITE" id="PS50949">
    <property type="entry name" value="HTH_GNTR"/>
    <property type="match status" value="1"/>
</dbReference>
<accession>A0A5C4T3W9</accession>
<evidence type="ECO:0000256" key="3">
    <source>
        <dbReference type="ARBA" id="ARBA00023163"/>
    </source>
</evidence>
<keyword evidence="3" id="KW-0804">Transcription</keyword>
<dbReference type="Gene3D" id="1.10.10.10">
    <property type="entry name" value="Winged helix-like DNA-binding domain superfamily/Winged helix DNA-binding domain"/>
    <property type="match status" value="1"/>
</dbReference>
<evidence type="ECO:0000256" key="2">
    <source>
        <dbReference type="ARBA" id="ARBA00023125"/>
    </source>
</evidence>
<dbReference type="GO" id="GO:0003700">
    <property type="term" value="F:DNA-binding transcription factor activity"/>
    <property type="evidence" value="ECO:0007669"/>
    <property type="project" value="InterPro"/>
</dbReference>
<evidence type="ECO:0000313" key="6">
    <source>
        <dbReference type="Proteomes" id="UP000307943"/>
    </source>
</evidence>
<proteinExistence type="predicted"/>
<dbReference type="Pfam" id="PF07729">
    <property type="entry name" value="FCD"/>
    <property type="match status" value="1"/>
</dbReference>
<dbReference type="OrthoDB" id="214086at2"/>
<dbReference type="PANTHER" id="PTHR43537:SF5">
    <property type="entry name" value="UXU OPERON TRANSCRIPTIONAL REGULATOR"/>
    <property type="match status" value="1"/>
</dbReference>
<feature type="domain" description="HTH gntR-type" evidence="4">
    <location>
        <begin position="10"/>
        <end position="78"/>
    </location>
</feature>
<dbReference type="InterPro" id="IPR008920">
    <property type="entry name" value="TF_FadR/GntR_C"/>
</dbReference>
<dbReference type="InterPro" id="IPR000524">
    <property type="entry name" value="Tscrpt_reg_HTH_GntR"/>
</dbReference>
<dbReference type="InterPro" id="IPR036388">
    <property type="entry name" value="WH-like_DNA-bd_sf"/>
</dbReference>
<dbReference type="SUPFAM" id="SSF48008">
    <property type="entry name" value="GntR ligand-binding domain-like"/>
    <property type="match status" value="1"/>
</dbReference>
<dbReference type="Proteomes" id="UP000307943">
    <property type="component" value="Unassembled WGS sequence"/>
</dbReference>
<dbReference type="SUPFAM" id="SSF46785">
    <property type="entry name" value="Winged helix' DNA-binding domain"/>
    <property type="match status" value="1"/>
</dbReference>
<comment type="caution">
    <text evidence="5">The sequence shown here is derived from an EMBL/GenBank/DDBJ whole genome shotgun (WGS) entry which is preliminary data.</text>
</comment>
<dbReference type="AlphaFoldDB" id="A0A5C4T3W9"/>
<dbReference type="SMART" id="SM00895">
    <property type="entry name" value="FCD"/>
    <property type="match status" value="1"/>
</dbReference>